<evidence type="ECO:0000259" key="1">
    <source>
        <dbReference type="Pfam" id="PF03217"/>
    </source>
</evidence>
<accession>A0A0R2LBB0</accession>
<evidence type="ECO:0000313" key="3">
    <source>
        <dbReference type="Proteomes" id="UP000051006"/>
    </source>
</evidence>
<comment type="caution">
    <text evidence="2">The sequence shown here is derived from an EMBL/GenBank/DDBJ whole genome shotgun (WGS) entry which is preliminary data.</text>
</comment>
<name>A0A0R2LBB0_9LACO</name>
<dbReference type="Proteomes" id="UP000051006">
    <property type="component" value="Unassembled WGS sequence"/>
</dbReference>
<protein>
    <recommendedName>
        <fullName evidence="1">S-layer protein C-terminal domain-containing protein</fullName>
    </recommendedName>
</protein>
<feature type="domain" description="S-layer protein C-terminal" evidence="1">
    <location>
        <begin position="44"/>
        <end position="101"/>
    </location>
</feature>
<proteinExistence type="predicted"/>
<dbReference type="InterPro" id="IPR024968">
    <property type="entry name" value="SlpA_C_lactobacillus"/>
</dbReference>
<sequence>MKLIQKSLLFASLLAVGTGVTSIPTIIGSGVTVQAATTKGKLSKIKSTKIKIKVAKAQVYTETGKKTSKCVTKGKTCKTTEKNKLKGCTYYKVGKDEFVKSSDVTKG</sequence>
<evidence type="ECO:0000313" key="2">
    <source>
        <dbReference type="EMBL" id="KRN99096.1"/>
    </source>
</evidence>
<reference evidence="2 3" key="1">
    <citation type="journal article" date="2015" name="Genome Announc.">
        <title>Expanding the biotechnology potential of lactobacilli through comparative genomics of 213 strains and associated genera.</title>
        <authorList>
            <person name="Sun Z."/>
            <person name="Harris H.M."/>
            <person name="McCann A."/>
            <person name="Guo C."/>
            <person name="Argimon S."/>
            <person name="Zhang W."/>
            <person name="Yang X."/>
            <person name="Jeffery I.B."/>
            <person name="Cooney J.C."/>
            <person name="Kagawa T.F."/>
            <person name="Liu W."/>
            <person name="Song Y."/>
            <person name="Salvetti E."/>
            <person name="Wrobel A."/>
            <person name="Rasinkangas P."/>
            <person name="Parkhill J."/>
            <person name="Rea M.C."/>
            <person name="O'Sullivan O."/>
            <person name="Ritari J."/>
            <person name="Douillard F.P."/>
            <person name="Paul Ross R."/>
            <person name="Yang R."/>
            <person name="Briner A.E."/>
            <person name="Felis G.E."/>
            <person name="de Vos W.M."/>
            <person name="Barrangou R."/>
            <person name="Klaenhammer T.R."/>
            <person name="Caufield P.W."/>
            <person name="Cui Y."/>
            <person name="Zhang H."/>
            <person name="O'Toole P.W."/>
        </authorList>
    </citation>
    <scope>NUCLEOTIDE SEQUENCE [LARGE SCALE GENOMIC DNA]</scope>
    <source>
        <strain evidence="2 3">DSM 24716</strain>
    </source>
</reference>
<keyword evidence="3" id="KW-1185">Reference proteome</keyword>
<gene>
    <name evidence="2" type="ORF">IV57_GL000521</name>
</gene>
<dbReference type="RefSeq" id="WP_057880868.1">
    <property type="nucleotide sequence ID" value="NZ_JQCF01000012.1"/>
</dbReference>
<dbReference type="OrthoDB" id="2326819at2"/>
<dbReference type="AlphaFoldDB" id="A0A0R2LBB0"/>
<dbReference type="STRING" id="993692.IV57_GL000521"/>
<dbReference type="EMBL" id="JQCF01000012">
    <property type="protein sequence ID" value="KRN99096.1"/>
    <property type="molecule type" value="Genomic_DNA"/>
</dbReference>
<dbReference type="PATRIC" id="fig|993692.3.peg.526"/>
<dbReference type="Pfam" id="PF03217">
    <property type="entry name" value="SlpA"/>
    <property type="match status" value="1"/>
</dbReference>
<organism evidence="2 3">
    <name type="scientific">Companilactobacillus kimchiensis</name>
    <dbReference type="NCBI Taxonomy" id="993692"/>
    <lineage>
        <taxon>Bacteria</taxon>
        <taxon>Bacillati</taxon>
        <taxon>Bacillota</taxon>
        <taxon>Bacilli</taxon>
        <taxon>Lactobacillales</taxon>
        <taxon>Lactobacillaceae</taxon>
        <taxon>Companilactobacillus</taxon>
    </lineage>
</organism>